<feature type="domain" description="Large ribosomal subunit protein bL25 L25" evidence="7">
    <location>
        <begin position="6"/>
        <end position="92"/>
    </location>
</feature>
<dbReference type="HAMAP" id="MF_01334">
    <property type="entry name" value="Ribosomal_bL25_CTC"/>
    <property type="match status" value="1"/>
</dbReference>
<dbReference type="PANTHER" id="PTHR33284:SF1">
    <property type="entry name" value="RIBOSOMAL PROTEIN L25_GLN-TRNA SYNTHETASE, ANTI-CODON-BINDING DOMAIN-CONTAINING PROTEIN"/>
    <property type="match status" value="1"/>
</dbReference>
<dbReference type="PANTHER" id="PTHR33284">
    <property type="entry name" value="RIBOSOMAL PROTEIN L25/GLN-TRNA SYNTHETASE, ANTI-CODON-BINDING DOMAIN-CONTAINING PROTEIN"/>
    <property type="match status" value="1"/>
</dbReference>
<evidence type="ECO:0000256" key="1">
    <source>
        <dbReference type="ARBA" id="ARBA00022730"/>
    </source>
</evidence>
<dbReference type="InterPro" id="IPR020057">
    <property type="entry name" value="Ribosomal_bL25_b-dom"/>
</dbReference>
<dbReference type="InterPro" id="IPR029751">
    <property type="entry name" value="Ribosomal_L25_dom"/>
</dbReference>
<dbReference type="Gene3D" id="2.40.240.10">
    <property type="entry name" value="Ribosomal Protein L25, Chain P"/>
    <property type="match status" value="1"/>
</dbReference>
<feature type="compositionally biased region" description="Basic and acidic residues" evidence="6">
    <location>
        <begin position="7"/>
        <end position="24"/>
    </location>
</feature>
<feature type="region of interest" description="Disordered" evidence="6">
    <location>
        <begin position="1"/>
        <end position="24"/>
    </location>
</feature>
<comment type="subunit">
    <text evidence="5">Part of the 50S ribosomal subunit; part of the 5S rRNA/L5/L18/L25 subcomplex. Contacts the 5S rRNA. Binds to the 5S rRNA independently of L5 and L18.</text>
</comment>
<dbReference type="InterPro" id="IPR011035">
    <property type="entry name" value="Ribosomal_bL25/Gln-tRNA_synth"/>
</dbReference>
<gene>
    <name evidence="5" type="primary">rplY</name>
    <name evidence="5" type="synonym">ctc</name>
    <name evidence="9" type="ORF">SAMN05446037_10336</name>
</gene>
<comment type="function">
    <text evidence="5">This is one of the proteins that binds to the 5S RNA in the ribosome where it forms part of the central protuberance.</text>
</comment>
<evidence type="ECO:0000256" key="5">
    <source>
        <dbReference type="HAMAP-Rule" id="MF_01334"/>
    </source>
</evidence>
<evidence type="ECO:0000256" key="3">
    <source>
        <dbReference type="ARBA" id="ARBA00022980"/>
    </source>
</evidence>
<dbReference type="GO" id="GO:0008097">
    <property type="term" value="F:5S rRNA binding"/>
    <property type="evidence" value="ECO:0007669"/>
    <property type="project" value="InterPro"/>
</dbReference>
<dbReference type="Pfam" id="PF01386">
    <property type="entry name" value="Ribosomal_L25p"/>
    <property type="match status" value="1"/>
</dbReference>
<dbReference type="Pfam" id="PF14693">
    <property type="entry name" value="Ribosomal_TL5_C"/>
    <property type="match status" value="1"/>
</dbReference>
<dbReference type="Proteomes" id="UP000198304">
    <property type="component" value="Unassembled WGS sequence"/>
</dbReference>
<evidence type="ECO:0000313" key="9">
    <source>
        <dbReference type="EMBL" id="SNT00540.1"/>
    </source>
</evidence>
<reference evidence="10" key="1">
    <citation type="submission" date="2017-06" db="EMBL/GenBank/DDBJ databases">
        <authorList>
            <person name="Varghese N."/>
            <person name="Submissions S."/>
        </authorList>
    </citation>
    <scope>NUCLEOTIDE SEQUENCE [LARGE SCALE GENOMIC DNA]</scope>
    <source>
        <strain evidence="10">SCA</strain>
    </source>
</reference>
<dbReference type="InterPro" id="IPR001021">
    <property type="entry name" value="Ribosomal_bL25_long"/>
</dbReference>
<dbReference type="OrthoDB" id="9790002at2"/>
<keyword evidence="10" id="KW-1185">Reference proteome</keyword>
<protein>
    <recommendedName>
        <fullName evidence="5">Large ribosomal subunit protein bL25</fullName>
    </recommendedName>
    <alternativeName>
        <fullName evidence="5">General stress protein CTC</fullName>
    </alternativeName>
</protein>
<dbReference type="GO" id="GO:0003735">
    <property type="term" value="F:structural constituent of ribosome"/>
    <property type="evidence" value="ECO:0007669"/>
    <property type="project" value="InterPro"/>
</dbReference>
<comment type="similarity">
    <text evidence="5">Belongs to the bacterial ribosomal protein bL25 family. CTC subfamily.</text>
</comment>
<organism evidence="9 10">
    <name type="scientific">Anaerovirgula multivorans</name>
    <dbReference type="NCBI Taxonomy" id="312168"/>
    <lineage>
        <taxon>Bacteria</taxon>
        <taxon>Bacillati</taxon>
        <taxon>Bacillota</taxon>
        <taxon>Clostridia</taxon>
        <taxon>Peptostreptococcales</taxon>
        <taxon>Natronincolaceae</taxon>
        <taxon>Anaerovirgula</taxon>
    </lineage>
</organism>
<keyword evidence="4 5" id="KW-0687">Ribonucleoprotein</keyword>
<dbReference type="NCBIfam" id="TIGR00731">
    <property type="entry name" value="bL25_bact_ctc"/>
    <property type="match status" value="1"/>
</dbReference>
<evidence type="ECO:0000256" key="6">
    <source>
        <dbReference type="SAM" id="MobiDB-lite"/>
    </source>
</evidence>
<feature type="domain" description="Large ribosomal subunit protein bL25 beta" evidence="8">
    <location>
        <begin position="100"/>
        <end position="183"/>
    </location>
</feature>
<name>A0A239J3Z8_9FIRM</name>
<evidence type="ECO:0000259" key="8">
    <source>
        <dbReference type="Pfam" id="PF14693"/>
    </source>
</evidence>
<proteinExistence type="inferred from homology"/>
<dbReference type="AlphaFoldDB" id="A0A239J3Z8"/>
<keyword evidence="3 5" id="KW-0689">Ribosomal protein</keyword>
<dbReference type="InterPro" id="IPR037121">
    <property type="entry name" value="Ribosomal_bL25_C"/>
</dbReference>
<evidence type="ECO:0000256" key="2">
    <source>
        <dbReference type="ARBA" id="ARBA00022884"/>
    </source>
</evidence>
<dbReference type="Gene3D" id="2.170.120.20">
    <property type="entry name" value="Ribosomal protein L25, beta domain"/>
    <property type="match status" value="1"/>
</dbReference>
<dbReference type="EMBL" id="FZOJ01000033">
    <property type="protein sequence ID" value="SNT00540.1"/>
    <property type="molecule type" value="Genomic_DNA"/>
</dbReference>
<dbReference type="CDD" id="cd00495">
    <property type="entry name" value="Ribosomal_L25_TL5_CTC"/>
    <property type="match status" value="1"/>
</dbReference>
<keyword evidence="2 5" id="KW-0694">RNA-binding</keyword>
<dbReference type="RefSeq" id="WP_089284846.1">
    <property type="nucleotide sequence ID" value="NZ_FZOJ01000033.1"/>
</dbReference>
<dbReference type="GO" id="GO:0022625">
    <property type="term" value="C:cytosolic large ribosomal subunit"/>
    <property type="evidence" value="ECO:0007669"/>
    <property type="project" value="TreeGrafter"/>
</dbReference>
<accession>A0A239J3Z8</accession>
<sequence length="199" mass="22434">MATPMLKAEKREATGKNKVSKERRNGTVPAVVYARGKDTQSIYLNAKEMEKIISQYGMSTKIGLDLNGEKTYTIIKEVQRNTLKSNLLHIDLQTLNENEKIKMTMPIYIMNKEKVESSSEILQVQLGEVEIQTYPKYLPDKVEVNAIKLKEQDNLTLADLNIAGNKNIEILDDVNSVVATIVYASKGEETEETVDLLQL</sequence>
<dbReference type="InterPro" id="IPR020930">
    <property type="entry name" value="Ribosomal_uL5_bac-type"/>
</dbReference>
<keyword evidence="1 5" id="KW-0699">rRNA-binding</keyword>
<dbReference type="SUPFAM" id="SSF50715">
    <property type="entry name" value="Ribosomal protein L25-like"/>
    <property type="match status" value="1"/>
</dbReference>
<evidence type="ECO:0000256" key="4">
    <source>
        <dbReference type="ARBA" id="ARBA00023274"/>
    </source>
</evidence>
<evidence type="ECO:0000259" key="7">
    <source>
        <dbReference type="Pfam" id="PF01386"/>
    </source>
</evidence>
<evidence type="ECO:0000313" key="10">
    <source>
        <dbReference type="Proteomes" id="UP000198304"/>
    </source>
</evidence>
<dbReference type="GO" id="GO:0006412">
    <property type="term" value="P:translation"/>
    <property type="evidence" value="ECO:0007669"/>
    <property type="project" value="UniProtKB-UniRule"/>
</dbReference>
<dbReference type="InterPro" id="IPR020056">
    <property type="entry name" value="Rbsml_bL25/Gln-tRNA_synth_N"/>
</dbReference>